<dbReference type="EMBL" id="JABFTP020000001">
    <property type="protein sequence ID" value="KAL3265535.1"/>
    <property type="molecule type" value="Genomic_DNA"/>
</dbReference>
<organism evidence="1 2">
    <name type="scientific">Cryptolaemus montrouzieri</name>
    <dbReference type="NCBI Taxonomy" id="559131"/>
    <lineage>
        <taxon>Eukaryota</taxon>
        <taxon>Metazoa</taxon>
        <taxon>Ecdysozoa</taxon>
        <taxon>Arthropoda</taxon>
        <taxon>Hexapoda</taxon>
        <taxon>Insecta</taxon>
        <taxon>Pterygota</taxon>
        <taxon>Neoptera</taxon>
        <taxon>Endopterygota</taxon>
        <taxon>Coleoptera</taxon>
        <taxon>Polyphaga</taxon>
        <taxon>Cucujiformia</taxon>
        <taxon>Coccinelloidea</taxon>
        <taxon>Coccinellidae</taxon>
        <taxon>Scymninae</taxon>
        <taxon>Scymnini</taxon>
        <taxon>Cryptolaemus</taxon>
    </lineage>
</organism>
<dbReference type="AlphaFoldDB" id="A0ABD2MGP5"/>
<dbReference type="InterPro" id="IPR013083">
    <property type="entry name" value="Znf_RING/FYVE/PHD"/>
</dbReference>
<proteinExistence type="predicted"/>
<dbReference type="Gene3D" id="3.30.40.10">
    <property type="entry name" value="Zinc/RING finger domain, C3HC4 (zinc finger)"/>
    <property type="match status" value="1"/>
</dbReference>
<dbReference type="SUPFAM" id="SSF57903">
    <property type="entry name" value="FYVE/PHD zinc finger"/>
    <property type="match status" value="1"/>
</dbReference>
<dbReference type="Proteomes" id="UP001516400">
    <property type="component" value="Unassembled WGS sequence"/>
</dbReference>
<evidence type="ECO:0000313" key="2">
    <source>
        <dbReference type="Proteomes" id="UP001516400"/>
    </source>
</evidence>
<sequence length="138" mass="16057">MTESEICGECNKQVTDDEDGLPYYKCLVWRHRNCLGMSVRTYQKINEKLELKDQVNKTEEEELCEKKTEKNSSEYCEKTEFEAIRLGKNDGGMSPIRVQFENGETKEKLMKSDNKGNLNAQELGFNTDKKIFLNRDLT</sequence>
<keyword evidence="2" id="KW-1185">Reference proteome</keyword>
<reference evidence="1 2" key="1">
    <citation type="journal article" date="2021" name="BMC Biol.">
        <title>Horizontally acquired antibacterial genes associated with adaptive radiation of ladybird beetles.</title>
        <authorList>
            <person name="Li H.S."/>
            <person name="Tang X.F."/>
            <person name="Huang Y.H."/>
            <person name="Xu Z.Y."/>
            <person name="Chen M.L."/>
            <person name="Du X.Y."/>
            <person name="Qiu B.Y."/>
            <person name="Chen P.T."/>
            <person name="Zhang W."/>
            <person name="Slipinski A."/>
            <person name="Escalona H.E."/>
            <person name="Waterhouse R.M."/>
            <person name="Zwick A."/>
            <person name="Pang H."/>
        </authorList>
    </citation>
    <scope>NUCLEOTIDE SEQUENCE [LARGE SCALE GENOMIC DNA]</scope>
    <source>
        <strain evidence="1">SYSU2018</strain>
    </source>
</reference>
<protein>
    <recommendedName>
        <fullName evidence="3">PARP-type domain-containing protein</fullName>
    </recommendedName>
</protein>
<name>A0ABD2MGP5_9CUCU</name>
<accession>A0ABD2MGP5</accession>
<evidence type="ECO:0008006" key="3">
    <source>
        <dbReference type="Google" id="ProtNLM"/>
    </source>
</evidence>
<gene>
    <name evidence="1" type="ORF">HHI36_009740</name>
</gene>
<comment type="caution">
    <text evidence="1">The sequence shown here is derived from an EMBL/GenBank/DDBJ whole genome shotgun (WGS) entry which is preliminary data.</text>
</comment>
<dbReference type="InterPro" id="IPR011011">
    <property type="entry name" value="Znf_FYVE_PHD"/>
</dbReference>
<evidence type="ECO:0000313" key="1">
    <source>
        <dbReference type="EMBL" id="KAL3265535.1"/>
    </source>
</evidence>